<sequence length="590" mass="67408">MNDETNMGNHKSNEENISKVADKKVTKTEGQITINENEKTIESGLQSNENGENYSNSPNEPSNENSHSENQQQKKLNKKNKKPLIAITCIIATVVLIIAIASFSIVNNPKVKVVKALKATNDELNSRKTFSEQVTGEKDFLNVYDKGLNQEMEMNMVSSNIEELQEAYGTGFKLTSAIDNDNKKALISLSAKYQGQDTGSFNVYTDNQKLMVKLPSIYSKWFMFDCENIQNQYNNSIFGQQGRMPNDEITLKMFEDDEIPTYNELKEVLVKGYLKSHENDLSQIADSIIVKKLDKSKEIMINGVNQKCKGYDVSISKNEIDKFLLSIYDYFENDTEARNILNRYFKNFNSISTVKNSDEMLDSFKSLEKFISYLKNDFSVNDISMKVYVDKKGRAVKTDFDTGINMKDDTLKINSSIEYKGKDNIGDDIDISMLFDNNGVQANADMNLKTINEESSTQNVFSGKITSHGETLGIDLNTKYDTESKKLNGEFKFGANGEEMTFAYNGKYDFNKENKYLKFDFDKINFNKNIANTNEYITLDFSYGRMPLNKPIEEPNEEKVEIFKIDQNKLVEIFLEIEQNTDKLKQTLNL</sequence>
<comment type="caution">
    <text evidence="3">The sequence shown here is derived from an EMBL/GenBank/DDBJ whole genome shotgun (WGS) entry which is preliminary data.</text>
</comment>
<accession>A0ABU1EK76</accession>
<dbReference type="RefSeq" id="WP_252225312.1">
    <property type="nucleotide sequence ID" value="NZ_JAVJAN010000058.1"/>
</dbReference>
<proteinExistence type="predicted"/>
<keyword evidence="2" id="KW-0812">Transmembrane</keyword>
<evidence type="ECO:0000313" key="4">
    <source>
        <dbReference type="Proteomes" id="UP001256646"/>
    </source>
</evidence>
<name>A0ABU1EK76_9CLOT</name>
<evidence type="ECO:0000313" key="3">
    <source>
        <dbReference type="EMBL" id="MDR5588795.1"/>
    </source>
</evidence>
<feature type="compositionally biased region" description="Low complexity" evidence="1">
    <location>
        <begin position="47"/>
        <end position="74"/>
    </location>
</feature>
<feature type="region of interest" description="Disordered" evidence="1">
    <location>
        <begin position="1"/>
        <end position="78"/>
    </location>
</feature>
<feature type="compositionally biased region" description="Polar residues" evidence="1">
    <location>
        <begin position="1"/>
        <end position="10"/>
    </location>
</feature>
<evidence type="ECO:0008006" key="5">
    <source>
        <dbReference type="Google" id="ProtNLM"/>
    </source>
</evidence>
<evidence type="ECO:0000256" key="1">
    <source>
        <dbReference type="SAM" id="MobiDB-lite"/>
    </source>
</evidence>
<keyword evidence="4" id="KW-1185">Reference proteome</keyword>
<protein>
    <recommendedName>
        <fullName evidence="5">DUF4825 domain-containing protein</fullName>
    </recommendedName>
</protein>
<feature type="transmembrane region" description="Helical" evidence="2">
    <location>
        <begin position="84"/>
        <end position="106"/>
    </location>
</feature>
<keyword evidence="2" id="KW-1133">Transmembrane helix</keyword>
<feature type="compositionally biased region" description="Basic and acidic residues" evidence="1">
    <location>
        <begin position="11"/>
        <end position="27"/>
    </location>
</feature>
<gene>
    <name evidence="3" type="ORF">RGC78_15095</name>
</gene>
<organism evidence="3 4">
    <name type="scientific">Clostridium aquiflavi</name>
    <dbReference type="NCBI Taxonomy" id="3073603"/>
    <lineage>
        <taxon>Bacteria</taxon>
        <taxon>Bacillati</taxon>
        <taxon>Bacillota</taxon>
        <taxon>Clostridia</taxon>
        <taxon>Eubacteriales</taxon>
        <taxon>Clostridiaceae</taxon>
        <taxon>Clostridium</taxon>
    </lineage>
</organism>
<reference evidence="3 4" key="1">
    <citation type="submission" date="2023-09" db="EMBL/GenBank/DDBJ databases">
        <authorList>
            <person name="Zhai L."/>
        </authorList>
    </citation>
    <scope>NUCLEOTIDE SEQUENCE [LARGE SCALE GENOMIC DNA]</scope>
    <source>
        <strain evidence="3 4">5 N-1</strain>
    </source>
</reference>
<evidence type="ECO:0000256" key="2">
    <source>
        <dbReference type="SAM" id="Phobius"/>
    </source>
</evidence>
<keyword evidence="2" id="KW-0472">Membrane</keyword>
<dbReference type="Proteomes" id="UP001256646">
    <property type="component" value="Unassembled WGS sequence"/>
</dbReference>
<dbReference type="EMBL" id="JAVJAN010000058">
    <property type="protein sequence ID" value="MDR5588795.1"/>
    <property type="molecule type" value="Genomic_DNA"/>
</dbReference>